<proteinExistence type="predicted"/>
<feature type="domain" description="N-acetyltransferase" evidence="1">
    <location>
        <begin position="11"/>
        <end position="183"/>
    </location>
</feature>
<reference evidence="2 3" key="1">
    <citation type="submission" date="2020-02" db="EMBL/GenBank/DDBJ databases">
        <authorList>
            <person name="Zheng R.K."/>
            <person name="Sun C.M."/>
        </authorList>
    </citation>
    <scope>NUCLEOTIDE SEQUENCE [LARGE SCALE GENOMIC DNA]</scope>
    <source>
        <strain evidence="3">rifampicinis</strain>
    </source>
</reference>
<evidence type="ECO:0000313" key="3">
    <source>
        <dbReference type="Proteomes" id="UP000594468"/>
    </source>
</evidence>
<evidence type="ECO:0000259" key="1">
    <source>
        <dbReference type="PROSITE" id="PS51186"/>
    </source>
</evidence>
<dbReference type="PANTHER" id="PTHR43792:SF1">
    <property type="entry name" value="N-ACETYLTRANSFERASE DOMAIN-CONTAINING PROTEIN"/>
    <property type="match status" value="1"/>
</dbReference>
<dbReference type="Proteomes" id="UP000594468">
    <property type="component" value="Chromosome"/>
</dbReference>
<sequence length="193" mass="21833">MALTELETDRLIIRPYTYEDEAARHQLMNEAFGEATPEETHSWMSWTVANYRELAAMYQPPYGDYAVTLHTGDVIGSVGLVPTVVPWSVFDEKPTGDPYLVTPEFGLFWAVLPQYQGQGYATEATLAFVTFLFTIMNYKRLVATTDHDNLASQKVMEHIGMTLYKNPGPEPHWFQVIGVLDHPQAQIQAPFDS</sequence>
<dbReference type="Gene3D" id="3.40.630.30">
    <property type="match status" value="1"/>
</dbReference>
<dbReference type="PROSITE" id="PS51186">
    <property type="entry name" value="GNAT"/>
    <property type="match status" value="1"/>
</dbReference>
<gene>
    <name evidence="2" type="ORF">G4Y79_23250</name>
</gene>
<name>A0A7S8E8Z0_9CHLR</name>
<organism evidence="2 3">
    <name type="scientific">Phototrophicus methaneseepsis</name>
    <dbReference type="NCBI Taxonomy" id="2710758"/>
    <lineage>
        <taxon>Bacteria</taxon>
        <taxon>Bacillati</taxon>
        <taxon>Chloroflexota</taxon>
        <taxon>Candidatus Thermofontia</taxon>
        <taxon>Phototrophicales</taxon>
        <taxon>Phototrophicaceae</taxon>
        <taxon>Phototrophicus</taxon>
    </lineage>
</organism>
<evidence type="ECO:0000313" key="2">
    <source>
        <dbReference type="EMBL" id="QPC82569.1"/>
    </source>
</evidence>
<dbReference type="KEGG" id="pmet:G4Y79_23250"/>
<accession>A0A7S8E8Z0</accession>
<keyword evidence="3" id="KW-1185">Reference proteome</keyword>
<dbReference type="AlphaFoldDB" id="A0A7S8E8Z0"/>
<dbReference type="InterPro" id="IPR051531">
    <property type="entry name" value="N-acetyltransferase"/>
</dbReference>
<dbReference type="Pfam" id="PF13302">
    <property type="entry name" value="Acetyltransf_3"/>
    <property type="match status" value="1"/>
</dbReference>
<dbReference type="InterPro" id="IPR000182">
    <property type="entry name" value="GNAT_dom"/>
</dbReference>
<dbReference type="GO" id="GO:0016747">
    <property type="term" value="F:acyltransferase activity, transferring groups other than amino-acyl groups"/>
    <property type="evidence" value="ECO:0007669"/>
    <property type="project" value="InterPro"/>
</dbReference>
<dbReference type="EMBL" id="CP062983">
    <property type="protein sequence ID" value="QPC82569.1"/>
    <property type="molecule type" value="Genomic_DNA"/>
</dbReference>
<protein>
    <submittedName>
        <fullName evidence="2">GNAT family N-acetyltransferase</fullName>
    </submittedName>
</protein>
<dbReference type="InterPro" id="IPR016181">
    <property type="entry name" value="Acyl_CoA_acyltransferase"/>
</dbReference>
<keyword evidence="2" id="KW-0808">Transferase</keyword>
<dbReference type="SUPFAM" id="SSF55729">
    <property type="entry name" value="Acyl-CoA N-acyltransferases (Nat)"/>
    <property type="match status" value="1"/>
</dbReference>
<dbReference type="RefSeq" id="WP_195170638.1">
    <property type="nucleotide sequence ID" value="NZ_CP062983.1"/>
</dbReference>
<dbReference type="PANTHER" id="PTHR43792">
    <property type="entry name" value="GNAT FAMILY, PUTATIVE (AFU_ORTHOLOGUE AFUA_3G00765)-RELATED-RELATED"/>
    <property type="match status" value="1"/>
</dbReference>